<sequence>MSFAKQTEDEVESPGAKSEKSDKSEDVPVRRLETAAVVISWFVLNISIASSTKWIFVKGSICIQGTGCMQYKFPVAITVIHMIFSWILCRFYIFHIRGDEKAGLTFQQQLKEIMPLSICFALSVAMGNLSLKYIYPSFNQMLGSMSPLITVLLAVIFQKKRFSTKTWLSMPVICMGLAMCSVKELNFNALGAFYATGATVLRAVKSLIQGRLLSPSHKLDSVSLLYYMAPISALWLFFLMLLMEGTEPMMLLLAPWSAEPGAPITGVGTVMYLLVLSGLNACLLNIANFLVTSYTSPVTLQVLGNVKSCLSIGVSVAIFRNSLTFEQAVGVGTCLLGVWLYNQKEPKDLATPWPVANRQRSAAEKGVRARAIGGQREVTVKSALLESSATALLALRARPRGGKSRAALNVLAFLAGVSGLAVEQRPAVAPGLLAQVLWGKGGGVQQLLQKVLVKVSDTAVQGRQERVENMLSAEQAALLSQEQAQMQRCRKYQKVALESIAAQQASLAQQQQALKEREAKVEEEISQKLAGLDASFAQALRSAVTQV</sequence>
<dbReference type="OrthoDB" id="10261634at2759"/>
<evidence type="ECO:0000256" key="4">
    <source>
        <dbReference type="ARBA" id="ARBA00023136"/>
    </source>
</evidence>
<dbReference type="PANTHER" id="PTHR11132">
    <property type="entry name" value="SOLUTE CARRIER FAMILY 35"/>
    <property type="match status" value="1"/>
</dbReference>
<protein>
    <submittedName>
        <fullName evidence="11">Probable sugar phosphate/phosphate translocator At1g12500</fullName>
    </submittedName>
</protein>
<dbReference type="InterPro" id="IPR004853">
    <property type="entry name" value="Sugar_P_trans_dom"/>
</dbReference>
<accession>A0A9P1CTY7</accession>
<feature type="coiled-coil region" evidence="5">
    <location>
        <begin position="500"/>
        <end position="527"/>
    </location>
</feature>
<feature type="transmembrane region" description="Helical" evidence="7">
    <location>
        <begin position="34"/>
        <end position="52"/>
    </location>
</feature>
<comment type="subcellular location">
    <subcellularLocation>
        <location evidence="1">Membrane</location>
        <topology evidence="1">Multi-pass membrane protein</topology>
    </subcellularLocation>
</comment>
<evidence type="ECO:0000313" key="11">
    <source>
        <dbReference type="EMBL" id="CAL4784705.1"/>
    </source>
</evidence>
<evidence type="ECO:0000256" key="2">
    <source>
        <dbReference type="ARBA" id="ARBA00022692"/>
    </source>
</evidence>
<dbReference type="EMBL" id="CAMXCT030002331">
    <property type="protein sequence ID" value="CAL4784705.1"/>
    <property type="molecule type" value="Genomic_DNA"/>
</dbReference>
<feature type="transmembrane region" description="Helical" evidence="7">
    <location>
        <begin position="113"/>
        <end position="131"/>
    </location>
</feature>
<dbReference type="AlphaFoldDB" id="A0A9P1CTY7"/>
<feature type="transmembrane region" description="Helical" evidence="7">
    <location>
        <begin position="138"/>
        <end position="157"/>
    </location>
</feature>
<gene>
    <name evidence="9" type="ORF">C1SCF055_LOCUS23779</name>
</gene>
<keyword evidence="5" id="KW-0175">Coiled coil</keyword>
<evidence type="ECO:0000259" key="8">
    <source>
        <dbReference type="Pfam" id="PF03151"/>
    </source>
</evidence>
<keyword evidence="2 7" id="KW-0812">Transmembrane</keyword>
<evidence type="ECO:0000313" key="12">
    <source>
        <dbReference type="Proteomes" id="UP001152797"/>
    </source>
</evidence>
<feature type="transmembrane region" description="Helical" evidence="7">
    <location>
        <begin position="263"/>
        <end position="286"/>
    </location>
</feature>
<keyword evidence="4 7" id="KW-0472">Membrane</keyword>
<evidence type="ECO:0000313" key="10">
    <source>
        <dbReference type="EMBL" id="CAL1150768.1"/>
    </source>
</evidence>
<feature type="domain" description="Sugar phosphate transporter" evidence="8">
    <location>
        <begin position="34"/>
        <end position="342"/>
    </location>
</feature>
<proteinExistence type="predicted"/>
<dbReference type="EMBL" id="CAMXCT020002331">
    <property type="protein sequence ID" value="CAL1150768.1"/>
    <property type="molecule type" value="Genomic_DNA"/>
</dbReference>
<dbReference type="GO" id="GO:0016020">
    <property type="term" value="C:membrane"/>
    <property type="evidence" value="ECO:0007669"/>
    <property type="project" value="UniProtKB-SubCell"/>
</dbReference>
<keyword evidence="3 7" id="KW-1133">Transmembrane helix</keyword>
<dbReference type="Proteomes" id="UP001152797">
    <property type="component" value="Unassembled WGS sequence"/>
</dbReference>
<dbReference type="SUPFAM" id="SSF103481">
    <property type="entry name" value="Multidrug resistance efflux transporter EmrE"/>
    <property type="match status" value="1"/>
</dbReference>
<evidence type="ECO:0000256" key="3">
    <source>
        <dbReference type="ARBA" id="ARBA00022989"/>
    </source>
</evidence>
<organism evidence="9">
    <name type="scientific">Cladocopium goreaui</name>
    <dbReference type="NCBI Taxonomy" id="2562237"/>
    <lineage>
        <taxon>Eukaryota</taxon>
        <taxon>Sar</taxon>
        <taxon>Alveolata</taxon>
        <taxon>Dinophyceae</taxon>
        <taxon>Suessiales</taxon>
        <taxon>Symbiodiniaceae</taxon>
        <taxon>Cladocopium</taxon>
    </lineage>
</organism>
<dbReference type="InterPro" id="IPR050186">
    <property type="entry name" value="TPT_transporter"/>
</dbReference>
<comment type="caution">
    <text evidence="9">The sequence shown here is derived from an EMBL/GenBank/DDBJ whole genome shotgun (WGS) entry which is preliminary data.</text>
</comment>
<evidence type="ECO:0000256" key="5">
    <source>
        <dbReference type="SAM" id="Coils"/>
    </source>
</evidence>
<name>A0A9P1CTY7_9DINO</name>
<evidence type="ECO:0000313" key="9">
    <source>
        <dbReference type="EMBL" id="CAI3997393.1"/>
    </source>
</evidence>
<keyword evidence="12" id="KW-1185">Reference proteome</keyword>
<dbReference type="EMBL" id="CAMXCT010002331">
    <property type="protein sequence ID" value="CAI3997393.1"/>
    <property type="molecule type" value="Genomic_DNA"/>
</dbReference>
<feature type="region of interest" description="Disordered" evidence="6">
    <location>
        <begin position="1"/>
        <end position="24"/>
    </location>
</feature>
<evidence type="ECO:0000256" key="7">
    <source>
        <dbReference type="SAM" id="Phobius"/>
    </source>
</evidence>
<dbReference type="Pfam" id="PF03151">
    <property type="entry name" value="TPT"/>
    <property type="match status" value="1"/>
</dbReference>
<evidence type="ECO:0000256" key="1">
    <source>
        <dbReference type="ARBA" id="ARBA00004141"/>
    </source>
</evidence>
<dbReference type="InterPro" id="IPR037185">
    <property type="entry name" value="EmrE-like"/>
</dbReference>
<evidence type="ECO:0000256" key="6">
    <source>
        <dbReference type="SAM" id="MobiDB-lite"/>
    </source>
</evidence>
<feature type="transmembrane region" description="Helical" evidence="7">
    <location>
        <begin position="73"/>
        <end position="93"/>
    </location>
</feature>
<reference evidence="9" key="1">
    <citation type="submission" date="2022-10" db="EMBL/GenBank/DDBJ databases">
        <authorList>
            <person name="Chen Y."/>
            <person name="Dougan E. K."/>
            <person name="Chan C."/>
            <person name="Rhodes N."/>
            <person name="Thang M."/>
        </authorList>
    </citation>
    <scope>NUCLEOTIDE SEQUENCE</scope>
</reference>
<reference evidence="10" key="2">
    <citation type="submission" date="2024-04" db="EMBL/GenBank/DDBJ databases">
        <authorList>
            <person name="Chen Y."/>
            <person name="Shah S."/>
            <person name="Dougan E. K."/>
            <person name="Thang M."/>
            <person name="Chan C."/>
        </authorList>
    </citation>
    <scope>NUCLEOTIDE SEQUENCE [LARGE SCALE GENOMIC DNA]</scope>
</reference>
<feature type="transmembrane region" description="Helical" evidence="7">
    <location>
        <begin position="224"/>
        <end position="243"/>
    </location>
</feature>